<reference evidence="2" key="2">
    <citation type="submission" date="2020-11" db="EMBL/GenBank/DDBJ databases">
        <authorList>
            <person name="McCartney M.A."/>
            <person name="Auch B."/>
            <person name="Kono T."/>
            <person name="Mallez S."/>
            <person name="Becker A."/>
            <person name="Gohl D.M."/>
            <person name="Silverstein K.A.T."/>
            <person name="Koren S."/>
            <person name="Bechman K.B."/>
            <person name="Herman A."/>
            <person name="Abrahante J.E."/>
            <person name="Garbe J."/>
        </authorList>
    </citation>
    <scope>NUCLEOTIDE SEQUENCE</scope>
    <source>
        <strain evidence="2">Duluth1</strain>
        <tissue evidence="2">Whole animal</tissue>
    </source>
</reference>
<sequence length="69" mass="7984">METSVELLALLSYTQQQMQKKTNMVAETSARLDLTINRKNSKVVQDQHIQQHTHYSPMRWGGGQLQLSR</sequence>
<evidence type="ECO:0000313" key="3">
    <source>
        <dbReference type="Proteomes" id="UP000828390"/>
    </source>
</evidence>
<evidence type="ECO:0000313" key="2">
    <source>
        <dbReference type="EMBL" id="KAH3847707.1"/>
    </source>
</evidence>
<dbReference type="EMBL" id="JAIWYP010000003">
    <property type="protein sequence ID" value="KAH3847707.1"/>
    <property type="molecule type" value="Genomic_DNA"/>
</dbReference>
<comment type="caution">
    <text evidence="2">The sequence shown here is derived from an EMBL/GenBank/DDBJ whole genome shotgun (WGS) entry which is preliminary data.</text>
</comment>
<dbReference type="AlphaFoldDB" id="A0A9D4KYY9"/>
<proteinExistence type="predicted"/>
<evidence type="ECO:0000256" key="1">
    <source>
        <dbReference type="SAM" id="MobiDB-lite"/>
    </source>
</evidence>
<reference evidence="2" key="1">
    <citation type="journal article" date="2019" name="bioRxiv">
        <title>The Genome of the Zebra Mussel, Dreissena polymorpha: A Resource for Invasive Species Research.</title>
        <authorList>
            <person name="McCartney M.A."/>
            <person name="Auch B."/>
            <person name="Kono T."/>
            <person name="Mallez S."/>
            <person name="Zhang Y."/>
            <person name="Obille A."/>
            <person name="Becker A."/>
            <person name="Abrahante J.E."/>
            <person name="Garbe J."/>
            <person name="Badalamenti J.P."/>
            <person name="Herman A."/>
            <person name="Mangelson H."/>
            <person name="Liachko I."/>
            <person name="Sullivan S."/>
            <person name="Sone E.D."/>
            <person name="Koren S."/>
            <person name="Silverstein K.A.T."/>
            <person name="Beckman K.B."/>
            <person name="Gohl D.M."/>
        </authorList>
    </citation>
    <scope>NUCLEOTIDE SEQUENCE</scope>
    <source>
        <strain evidence="2">Duluth1</strain>
        <tissue evidence="2">Whole animal</tissue>
    </source>
</reference>
<feature type="compositionally biased region" description="Polar residues" evidence="1">
    <location>
        <begin position="43"/>
        <end position="54"/>
    </location>
</feature>
<keyword evidence="3" id="KW-1185">Reference proteome</keyword>
<gene>
    <name evidence="2" type="ORF">DPMN_090038</name>
</gene>
<feature type="region of interest" description="Disordered" evidence="1">
    <location>
        <begin position="43"/>
        <end position="69"/>
    </location>
</feature>
<protein>
    <submittedName>
        <fullName evidence="2">Uncharacterized protein</fullName>
    </submittedName>
</protein>
<feature type="compositionally biased region" description="Gly residues" evidence="1">
    <location>
        <begin position="60"/>
        <end position="69"/>
    </location>
</feature>
<name>A0A9D4KYY9_DREPO</name>
<organism evidence="2 3">
    <name type="scientific">Dreissena polymorpha</name>
    <name type="common">Zebra mussel</name>
    <name type="synonym">Mytilus polymorpha</name>
    <dbReference type="NCBI Taxonomy" id="45954"/>
    <lineage>
        <taxon>Eukaryota</taxon>
        <taxon>Metazoa</taxon>
        <taxon>Spiralia</taxon>
        <taxon>Lophotrochozoa</taxon>
        <taxon>Mollusca</taxon>
        <taxon>Bivalvia</taxon>
        <taxon>Autobranchia</taxon>
        <taxon>Heteroconchia</taxon>
        <taxon>Euheterodonta</taxon>
        <taxon>Imparidentia</taxon>
        <taxon>Neoheterodontei</taxon>
        <taxon>Myida</taxon>
        <taxon>Dreissenoidea</taxon>
        <taxon>Dreissenidae</taxon>
        <taxon>Dreissena</taxon>
    </lineage>
</organism>
<dbReference type="Proteomes" id="UP000828390">
    <property type="component" value="Unassembled WGS sequence"/>
</dbReference>
<accession>A0A9D4KYY9</accession>